<dbReference type="AlphaFoldDB" id="A0A7J9JXK4"/>
<comment type="caution">
    <text evidence="1">The sequence shown here is derived from an EMBL/GenBank/DDBJ whole genome shotgun (WGS) entry which is preliminary data.</text>
</comment>
<evidence type="ECO:0000313" key="2">
    <source>
        <dbReference type="Proteomes" id="UP000593575"/>
    </source>
</evidence>
<gene>
    <name evidence="1" type="ORF">Goarm_004716</name>
</gene>
<sequence length="98" mass="11048">IISKCTEAKKAWEILETTHEGTNTAFALGSEYSNSKLVRKVFTSCKINLKEANKGKLKFEKNIAFLVVENMSTEQGIVIKEMQEQLALFTQGFNKMAK</sequence>
<evidence type="ECO:0000313" key="1">
    <source>
        <dbReference type="EMBL" id="MBA0838932.1"/>
    </source>
</evidence>
<organism evidence="1 2">
    <name type="scientific">Gossypium armourianum</name>
    <dbReference type="NCBI Taxonomy" id="34283"/>
    <lineage>
        <taxon>Eukaryota</taxon>
        <taxon>Viridiplantae</taxon>
        <taxon>Streptophyta</taxon>
        <taxon>Embryophyta</taxon>
        <taxon>Tracheophyta</taxon>
        <taxon>Spermatophyta</taxon>
        <taxon>Magnoliopsida</taxon>
        <taxon>eudicotyledons</taxon>
        <taxon>Gunneridae</taxon>
        <taxon>Pentapetalae</taxon>
        <taxon>rosids</taxon>
        <taxon>malvids</taxon>
        <taxon>Malvales</taxon>
        <taxon>Malvaceae</taxon>
        <taxon>Malvoideae</taxon>
        <taxon>Gossypium</taxon>
    </lineage>
</organism>
<dbReference type="Proteomes" id="UP000593575">
    <property type="component" value="Unassembled WGS sequence"/>
</dbReference>
<keyword evidence="2" id="KW-1185">Reference proteome</keyword>
<name>A0A7J9JXK4_9ROSI</name>
<reference evidence="1 2" key="1">
    <citation type="journal article" date="2019" name="Genome Biol. Evol.">
        <title>Insights into the evolution of the New World diploid cottons (Gossypium, subgenus Houzingenia) based on genome sequencing.</title>
        <authorList>
            <person name="Grover C.E."/>
            <person name="Arick M.A. 2nd"/>
            <person name="Thrash A."/>
            <person name="Conover J.L."/>
            <person name="Sanders W.S."/>
            <person name="Peterson D.G."/>
            <person name="Frelichowski J.E."/>
            <person name="Scheffler J.A."/>
            <person name="Scheffler B.E."/>
            <person name="Wendel J.F."/>
        </authorList>
    </citation>
    <scope>NUCLEOTIDE SEQUENCE [LARGE SCALE GENOMIC DNA]</scope>
    <source>
        <strain evidence="1">6</strain>
        <tissue evidence="1">Leaf</tissue>
    </source>
</reference>
<protein>
    <submittedName>
        <fullName evidence="1">Uncharacterized protein</fullName>
    </submittedName>
</protein>
<feature type="non-terminal residue" evidence="1">
    <location>
        <position position="1"/>
    </location>
</feature>
<dbReference type="EMBL" id="JABFAE010000010">
    <property type="protein sequence ID" value="MBA0838932.1"/>
    <property type="molecule type" value="Genomic_DNA"/>
</dbReference>
<proteinExistence type="predicted"/>
<feature type="non-terminal residue" evidence="1">
    <location>
        <position position="98"/>
    </location>
</feature>
<accession>A0A7J9JXK4</accession>